<protein>
    <submittedName>
        <fullName evidence="1">Uncharacterized protein</fullName>
    </submittedName>
</protein>
<evidence type="ECO:0000313" key="1">
    <source>
        <dbReference type="EMBL" id="VAW12285.1"/>
    </source>
</evidence>
<dbReference type="AlphaFoldDB" id="A0A3B0T1Q0"/>
<proteinExistence type="predicted"/>
<reference evidence="1" key="1">
    <citation type="submission" date="2018-06" db="EMBL/GenBank/DDBJ databases">
        <authorList>
            <person name="Zhirakovskaya E."/>
        </authorList>
    </citation>
    <scope>NUCLEOTIDE SEQUENCE</scope>
</reference>
<accession>A0A3B0T1Q0</accession>
<dbReference type="EMBL" id="UOEL01000084">
    <property type="protein sequence ID" value="VAW12285.1"/>
    <property type="molecule type" value="Genomic_DNA"/>
</dbReference>
<sequence>MGKTFIVGVVLLLFFSCKGDRAKDVAQDTSAFDISTEKWPKKSKVNPKASVVLKNWPEFNAIETSFDALYTVAYTEDLSLILDDLIEKQKLLADSEYPEEFDKPQIRSRQKVFQTFILKTKNDLEYRIDVQQSVLEMINAHNALLNQFNVIVNNTLDIKTLLDED</sequence>
<name>A0A3B0T1Q0_9ZZZZ</name>
<dbReference type="PROSITE" id="PS51257">
    <property type="entry name" value="PROKAR_LIPOPROTEIN"/>
    <property type="match status" value="1"/>
</dbReference>
<gene>
    <name evidence="1" type="ORF">MNBD_BACTEROID03-2580</name>
</gene>
<organism evidence="1">
    <name type="scientific">hydrothermal vent metagenome</name>
    <dbReference type="NCBI Taxonomy" id="652676"/>
    <lineage>
        <taxon>unclassified sequences</taxon>
        <taxon>metagenomes</taxon>
        <taxon>ecological metagenomes</taxon>
    </lineage>
</organism>